<dbReference type="GO" id="GO:0005886">
    <property type="term" value="C:plasma membrane"/>
    <property type="evidence" value="ECO:0007669"/>
    <property type="project" value="InterPro"/>
</dbReference>
<feature type="compositionally biased region" description="Polar residues" evidence="1">
    <location>
        <begin position="730"/>
        <end position="744"/>
    </location>
</feature>
<evidence type="ECO:0000256" key="2">
    <source>
        <dbReference type="SAM" id="Phobius"/>
    </source>
</evidence>
<dbReference type="EMBL" id="CALTRL010000147">
    <property type="protein sequence ID" value="CAH7666695.1"/>
    <property type="molecule type" value="Genomic_DNA"/>
</dbReference>
<protein>
    <submittedName>
        <fullName evidence="3">Expressed protein</fullName>
    </submittedName>
</protein>
<feature type="compositionally biased region" description="Polar residues" evidence="1">
    <location>
        <begin position="711"/>
        <end position="723"/>
    </location>
</feature>
<feature type="compositionally biased region" description="Gly residues" evidence="1">
    <location>
        <begin position="1097"/>
        <end position="1108"/>
    </location>
</feature>
<dbReference type="GO" id="GO:0030010">
    <property type="term" value="P:establishment of cell polarity"/>
    <property type="evidence" value="ECO:0007669"/>
    <property type="project" value="TreeGrafter"/>
</dbReference>
<feature type="transmembrane region" description="Helical" evidence="2">
    <location>
        <begin position="934"/>
        <end position="956"/>
    </location>
</feature>
<dbReference type="Proteomes" id="UP001153365">
    <property type="component" value="Unassembled WGS sequence"/>
</dbReference>
<feature type="compositionally biased region" description="Polar residues" evidence="1">
    <location>
        <begin position="59"/>
        <end position="71"/>
    </location>
</feature>
<keyword evidence="2" id="KW-0812">Transmembrane</keyword>
<dbReference type="GO" id="GO:0005034">
    <property type="term" value="F:osmosensor activity"/>
    <property type="evidence" value="ECO:0007669"/>
    <property type="project" value="InterPro"/>
</dbReference>
<feature type="compositionally biased region" description="Polar residues" evidence="1">
    <location>
        <begin position="258"/>
        <end position="280"/>
    </location>
</feature>
<feature type="region of interest" description="Disordered" evidence="1">
    <location>
        <begin position="711"/>
        <end position="761"/>
    </location>
</feature>
<gene>
    <name evidence="3" type="ORF">PPACK8108_LOCUS1046</name>
</gene>
<name>A0AAV0AG57_PHAPC</name>
<organism evidence="3 4">
    <name type="scientific">Phakopsora pachyrhizi</name>
    <name type="common">Asian soybean rust disease fungus</name>
    <dbReference type="NCBI Taxonomy" id="170000"/>
    <lineage>
        <taxon>Eukaryota</taxon>
        <taxon>Fungi</taxon>
        <taxon>Dikarya</taxon>
        <taxon>Basidiomycota</taxon>
        <taxon>Pucciniomycotina</taxon>
        <taxon>Pucciniomycetes</taxon>
        <taxon>Pucciniales</taxon>
        <taxon>Phakopsoraceae</taxon>
        <taxon>Phakopsora</taxon>
    </lineage>
</organism>
<dbReference type="GO" id="GO:0006972">
    <property type="term" value="P:hyperosmotic response"/>
    <property type="evidence" value="ECO:0007669"/>
    <property type="project" value="TreeGrafter"/>
</dbReference>
<feature type="compositionally biased region" description="Polar residues" evidence="1">
    <location>
        <begin position="325"/>
        <end position="341"/>
    </location>
</feature>
<feature type="region of interest" description="Disordered" evidence="1">
    <location>
        <begin position="182"/>
        <end position="352"/>
    </location>
</feature>
<feature type="compositionally biased region" description="Low complexity" evidence="1">
    <location>
        <begin position="745"/>
        <end position="758"/>
    </location>
</feature>
<dbReference type="GO" id="GO:0009986">
    <property type="term" value="C:cell surface"/>
    <property type="evidence" value="ECO:0007669"/>
    <property type="project" value="TreeGrafter"/>
</dbReference>
<dbReference type="PANTHER" id="PTHR35778">
    <property type="entry name" value="SIGNALING MUCIN HKR1-RELATED"/>
    <property type="match status" value="1"/>
</dbReference>
<comment type="caution">
    <text evidence="3">The sequence shown here is derived from an EMBL/GenBank/DDBJ whole genome shotgun (WGS) entry which is preliminary data.</text>
</comment>
<reference evidence="3" key="1">
    <citation type="submission" date="2022-06" db="EMBL/GenBank/DDBJ databases">
        <authorList>
            <consortium name="SYNGENTA / RWTH Aachen University"/>
        </authorList>
    </citation>
    <scope>NUCLEOTIDE SEQUENCE</scope>
</reference>
<dbReference type="GO" id="GO:0031505">
    <property type="term" value="P:fungal-type cell wall organization"/>
    <property type="evidence" value="ECO:0007669"/>
    <property type="project" value="TreeGrafter"/>
</dbReference>
<proteinExistence type="predicted"/>
<feature type="compositionally biased region" description="Polar residues" evidence="1">
    <location>
        <begin position="202"/>
        <end position="221"/>
    </location>
</feature>
<feature type="compositionally biased region" description="Polar residues" evidence="1">
    <location>
        <begin position="287"/>
        <end position="301"/>
    </location>
</feature>
<sequence length="1140" mass="121997">MERKLKNQRICLMVDSHQRLGLTRSARHRWLPRLIDCLSLLLLATITIPALVSPCDASSPHNRLPRSNPSINHLPKRSDQQFPIFRSPQKRSLNSISQILNPTDSENHNYTKVAPHLEKNTTTDSLISTEQNHSASQPEKTDPDGLLVLKSDPKNKSDESLLKELSNLNPEEDEKIAQDPLPQTHTFPAANQSLNGGAGHDQPSTQVSQPNLSGFPPSSSLPVVENTPHNHSEPLYPPITAHPSLQTSHPGSKDALPSQGTTPGTSQPIKLNQSATTVNIDSLPKLGSNTTTQWLPTTSFTLPVGNNGGKNESDKATNKPIVNITGGSTTTQLPSNSSNSKDTPDAALLNPNSTIGRSVFQFPSTVEKNKDKLDTALLNTNSTFGGSVFQFPSAVEKNKDKLDTALHNPNSTFGGPVFQFPSAVEKKNKPDATFFNSNNSIGGSPFHFPPNIKNETYKIFHRPSTNVLDINNTVGSSTFQLTPGNDKNRINQKPDTFDLTPNNSITTGSFRFPATNKSLSDLPFSGTTWRSSNISSLFFPSKKTSSVNVSAVESSSISPAFFNTSGNTVTLPFKTNSTNGKQSDSDSSLSQIISSNPSLFNASLIGGSLSSPLLNKTAISEPFKIPTDNPASSSLLNTSSSLSANFSDGRVEGTPFQIHINKSAPSLTDPSFNSSSGQLLGGSYVNETFAFPVPGRTNGSALTETEGNVNSTRSISQAPSSTPAFVPSGSLFTNPTTQRTNITVPSQRQPNPSNNNIPKNDAPPVFPSTLPRYIVPTGAPSSAPVNTTLISILFTDELNWPWLVTNSNASSQVLVFMPALISSSLGIPNEQVTTQSLQAYQPADYDSKNEAGMLALWLGYIPSQYVDALQAMIKSPQSQFYHNPDPLLNALAKTVDPSFPITSFTHKAPVSKVTTAGADEAQGDTTPVDKGQKIAVIASVTTCGAAILAIGIIFAARRSKRKLLSRQGSSSRLEEGGPLTIGAPMINEIHRISSRLVNSREPQDRSGWMSAGYLPGPYGGESQNYHPVNGDVEDLGQVRYEYGQARTTSMVGGEAQRTSWWWRLSGTGGAGAPSRGVEEVEGGSTGLERSRSAESAGGSGDGGHGYRAGQGHRRLQITRGADGLVSGIGRPVMKENSLFF</sequence>
<accession>A0AAV0AG57</accession>
<dbReference type="GO" id="GO:0001402">
    <property type="term" value="P:signal transduction involved in filamentous growth"/>
    <property type="evidence" value="ECO:0007669"/>
    <property type="project" value="TreeGrafter"/>
</dbReference>
<dbReference type="PANTHER" id="PTHR35778:SF1">
    <property type="entry name" value="SIGNALING MUCIN HKR1-RELATED"/>
    <property type="match status" value="1"/>
</dbReference>
<feature type="region of interest" description="Disordered" evidence="1">
    <location>
        <begin position="55"/>
        <end position="79"/>
    </location>
</feature>
<dbReference type="GO" id="GO:0030427">
    <property type="term" value="C:site of polarized growth"/>
    <property type="evidence" value="ECO:0007669"/>
    <property type="project" value="TreeGrafter"/>
</dbReference>
<feature type="region of interest" description="Disordered" evidence="1">
    <location>
        <begin position="128"/>
        <end position="159"/>
    </location>
</feature>
<evidence type="ECO:0000313" key="3">
    <source>
        <dbReference type="EMBL" id="CAH7666695.1"/>
    </source>
</evidence>
<keyword evidence="2" id="KW-0472">Membrane</keyword>
<feature type="compositionally biased region" description="Polar residues" evidence="1">
    <location>
        <begin position="128"/>
        <end position="138"/>
    </location>
</feature>
<evidence type="ECO:0000256" key="1">
    <source>
        <dbReference type="SAM" id="MobiDB-lite"/>
    </source>
</evidence>
<feature type="region of interest" description="Disordered" evidence="1">
    <location>
        <begin position="1067"/>
        <end position="1114"/>
    </location>
</feature>
<evidence type="ECO:0000313" key="4">
    <source>
        <dbReference type="Proteomes" id="UP001153365"/>
    </source>
</evidence>
<dbReference type="InterPro" id="IPR039295">
    <property type="entry name" value="MSB2"/>
</dbReference>
<feature type="compositionally biased region" description="Polar residues" evidence="1">
    <location>
        <begin position="182"/>
        <end position="195"/>
    </location>
</feature>
<dbReference type="GO" id="GO:0007232">
    <property type="term" value="P:osmosensory signaling pathway via Sho1 osmosensor"/>
    <property type="evidence" value="ECO:0007669"/>
    <property type="project" value="InterPro"/>
</dbReference>
<keyword evidence="2" id="KW-1133">Transmembrane helix</keyword>
<dbReference type="AlphaFoldDB" id="A0AAV0AG57"/>
<dbReference type="GO" id="GO:0005576">
    <property type="term" value="C:extracellular region"/>
    <property type="evidence" value="ECO:0007669"/>
    <property type="project" value="TreeGrafter"/>
</dbReference>
<keyword evidence="4" id="KW-1185">Reference proteome</keyword>